<name>A0AAE8F9Z1_XANVA</name>
<sequence length="62" mass="6885">MDWSLPAYRRAPLGGMDAAKELTRTCLQRVLRWWAGEGLQPVAVQLSALGGMTWFCSRSKCG</sequence>
<evidence type="ECO:0000313" key="1">
    <source>
        <dbReference type="EMBL" id="RNL07034.1"/>
    </source>
</evidence>
<protein>
    <submittedName>
        <fullName evidence="1">Uncharacterized protein</fullName>
    </submittedName>
</protein>
<organism evidence="1 2">
    <name type="scientific">Xanthomonas vasicola pv. vasculorum</name>
    <dbReference type="NCBI Taxonomy" id="325776"/>
    <lineage>
        <taxon>Bacteria</taxon>
        <taxon>Pseudomonadati</taxon>
        <taxon>Pseudomonadota</taxon>
        <taxon>Gammaproteobacteria</taxon>
        <taxon>Lysobacterales</taxon>
        <taxon>Lysobacteraceae</taxon>
        <taxon>Xanthomonas</taxon>
    </lineage>
</organism>
<accession>A0AAE8F9Z1</accession>
<evidence type="ECO:0000313" key="2">
    <source>
        <dbReference type="Proteomes" id="UP000284283"/>
    </source>
</evidence>
<dbReference type="Proteomes" id="UP000284283">
    <property type="component" value="Unassembled WGS sequence"/>
</dbReference>
<dbReference type="AlphaFoldDB" id="A0AAE8F9Z1"/>
<dbReference type="KEGG" id="xva:C7V42_06035"/>
<reference evidence="1 2" key="1">
    <citation type="submission" date="2018-03" db="EMBL/GenBank/DDBJ databases">
        <authorList>
            <person name="Wu G."/>
        </authorList>
    </citation>
    <scope>NUCLEOTIDE SEQUENCE [LARGE SCALE GENOMIC DNA]</scope>
    <source>
        <strain evidence="1 2">SAM-118</strain>
    </source>
</reference>
<gene>
    <name evidence="1" type="ORF">C9386_01865</name>
</gene>
<dbReference type="EMBL" id="PYTT01000010">
    <property type="protein sequence ID" value="RNL07034.1"/>
    <property type="molecule type" value="Genomic_DNA"/>
</dbReference>
<comment type="caution">
    <text evidence="1">The sequence shown here is derived from an EMBL/GenBank/DDBJ whole genome shotgun (WGS) entry which is preliminary data.</text>
</comment>
<proteinExistence type="predicted"/>